<evidence type="ECO:0000256" key="1">
    <source>
        <dbReference type="SAM" id="MobiDB-lite"/>
    </source>
</evidence>
<dbReference type="Ensembl" id="ENSZALT00000022798.1">
    <property type="protein sequence ID" value="ENSZALP00000017067.1"/>
    <property type="gene ID" value="ENSZALG00000013844.1"/>
</dbReference>
<dbReference type="GO" id="GO:0016579">
    <property type="term" value="P:protein deubiquitination"/>
    <property type="evidence" value="ECO:0007669"/>
    <property type="project" value="InterPro"/>
</dbReference>
<dbReference type="InterPro" id="IPR028889">
    <property type="entry name" value="USP"/>
</dbReference>
<sequence>MWLGSTAFFIVNTYSVFLKDSSAFTMFGDLFEEDFSFISNNHYGKGKKSKPRESEPPAPRDFTNLSGIKNQGGTCYLNSLLQTLLFTPEFREALFSLGPEELGTLDDSRKPDAKVMGIFLFITVDLEEYGCSSCET</sequence>
<feature type="region of interest" description="Disordered" evidence="1">
    <location>
        <begin position="43"/>
        <end position="66"/>
    </location>
</feature>
<keyword evidence="4" id="KW-1185">Reference proteome</keyword>
<dbReference type="SUPFAM" id="SSF54001">
    <property type="entry name" value="Cysteine proteinases"/>
    <property type="match status" value="1"/>
</dbReference>
<dbReference type="InterPro" id="IPR001394">
    <property type="entry name" value="Peptidase_C19_UCH"/>
</dbReference>
<dbReference type="Gene3D" id="3.90.70.10">
    <property type="entry name" value="Cysteine proteinases"/>
    <property type="match status" value="1"/>
</dbReference>
<evidence type="ECO:0000259" key="2">
    <source>
        <dbReference type="PROSITE" id="PS50235"/>
    </source>
</evidence>
<dbReference type="PROSITE" id="PS50235">
    <property type="entry name" value="USP_3"/>
    <property type="match status" value="1"/>
</dbReference>
<dbReference type="Pfam" id="PF00443">
    <property type="entry name" value="UCH"/>
    <property type="match status" value="1"/>
</dbReference>
<dbReference type="InterPro" id="IPR038765">
    <property type="entry name" value="Papain-like_cys_pep_sf"/>
</dbReference>
<feature type="domain" description="USP" evidence="2">
    <location>
        <begin position="66"/>
        <end position="136"/>
    </location>
</feature>
<evidence type="ECO:0000313" key="3">
    <source>
        <dbReference type="Ensembl" id="ENSZALP00000017067.1"/>
    </source>
</evidence>
<reference evidence="3" key="1">
    <citation type="submission" date="2025-08" db="UniProtKB">
        <authorList>
            <consortium name="Ensembl"/>
        </authorList>
    </citation>
    <scope>IDENTIFICATION</scope>
</reference>
<organism evidence="3 4">
    <name type="scientific">Zonotrichia albicollis</name>
    <name type="common">White-throated sparrow</name>
    <name type="synonym">Fringilla albicollis</name>
    <dbReference type="NCBI Taxonomy" id="44394"/>
    <lineage>
        <taxon>Eukaryota</taxon>
        <taxon>Metazoa</taxon>
        <taxon>Chordata</taxon>
        <taxon>Craniata</taxon>
        <taxon>Vertebrata</taxon>
        <taxon>Euteleostomi</taxon>
        <taxon>Archelosauria</taxon>
        <taxon>Archosauria</taxon>
        <taxon>Dinosauria</taxon>
        <taxon>Saurischia</taxon>
        <taxon>Theropoda</taxon>
        <taxon>Coelurosauria</taxon>
        <taxon>Aves</taxon>
        <taxon>Neognathae</taxon>
        <taxon>Neoaves</taxon>
        <taxon>Telluraves</taxon>
        <taxon>Australaves</taxon>
        <taxon>Passeriformes</taxon>
        <taxon>Passerellidae</taxon>
        <taxon>Zonotrichia</taxon>
    </lineage>
</organism>
<dbReference type="InterPro" id="IPR018200">
    <property type="entry name" value="USP_CS"/>
</dbReference>
<accession>A0A8D2N6P3</accession>
<proteinExistence type="predicted"/>
<dbReference type="AlphaFoldDB" id="A0A8D2N6P3"/>
<evidence type="ECO:0000313" key="4">
    <source>
        <dbReference type="Proteomes" id="UP000694413"/>
    </source>
</evidence>
<protein>
    <recommendedName>
        <fullName evidence="2">USP domain-containing protein</fullName>
    </recommendedName>
</protein>
<dbReference type="GO" id="GO:0004843">
    <property type="term" value="F:cysteine-type deubiquitinase activity"/>
    <property type="evidence" value="ECO:0007669"/>
    <property type="project" value="InterPro"/>
</dbReference>
<dbReference type="PROSITE" id="PS00972">
    <property type="entry name" value="USP_1"/>
    <property type="match status" value="1"/>
</dbReference>
<dbReference type="Proteomes" id="UP000694413">
    <property type="component" value="Unassembled WGS sequence"/>
</dbReference>
<reference evidence="3" key="2">
    <citation type="submission" date="2025-09" db="UniProtKB">
        <authorList>
            <consortium name="Ensembl"/>
        </authorList>
    </citation>
    <scope>IDENTIFICATION</scope>
</reference>
<name>A0A8D2N6P3_ZONAL</name>